<dbReference type="PANTHER" id="PTHR43095:SF5">
    <property type="entry name" value="XYLULOSE KINASE"/>
    <property type="match status" value="1"/>
</dbReference>
<dbReference type="RefSeq" id="WP_126619187.1">
    <property type="nucleotide sequence ID" value="NZ_CP034563.1"/>
</dbReference>
<accession>A0A3Q9FQT8</accession>
<gene>
    <name evidence="9" type="ORF">EI427_22280</name>
</gene>
<keyword evidence="10" id="KW-1185">Reference proteome</keyword>
<evidence type="ECO:0000259" key="7">
    <source>
        <dbReference type="Pfam" id="PF00370"/>
    </source>
</evidence>
<sequence>MEKNIVMVLDCGATNVRAIAIDQEGQLIAKHAVPNVARKDPNHSDYTIWDIEEILDKLSFCTKKVLAEIDPKKVTSIGVSTFGVDGAFVDGKGGLISPVIAWKCKRTIPVLTSIDKYFNKEDLFLSSGVGYFSFNTINKMIWYKENEDNTIQTAKHWLFISSLIGQRLTGEFYTDHTMAGTAQLCDLETQDFDTSILDKLGVEKSLFPPLKYAGETVGTLHSKGADLLGLPKGVEVKSVGHDTQFALFGAGMDEKNAVVSSGTWEILMVQSHKVDLTPDLMDKGITVEFDAQKGMYNVGVQWMASANIEWLRSTFFKDLPSETVYDVMIAEAKEAVETDVSIVPLFQPDQSITLTGVGLTTTRGEISKAFFIALSKKLKEAITLLEGVVGFSIEKITCVGGGSKNAYWNQLKAEATNCPVVTIQEKETTVLGAAFFLLGGNSFEAKNVRQNYAYQFQNFTPKQEHITV</sequence>
<dbReference type="NCBIfam" id="TIGR02628">
    <property type="entry name" value="fuculo_kin_coli"/>
    <property type="match status" value="1"/>
</dbReference>
<dbReference type="EMBL" id="CP034563">
    <property type="protein sequence ID" value="AZQ64954.1"/>
    <property type="molecule type" value="Genomic_DNA"/>
</dbReference>
<keyword evidence="5" id="KW-0067">ATP-binding</keyword>
<organism evidence="9 10">
    <name type="scientific">Flammeovirga pectinis</name>
    <dbReference type="NCBI Taxonomy" id="2494373"/>
    <lineage>
        <taxon>Bacteria</taxon>
        <taxon>Pseudomonadati</taxon>
        <taxon>Bacteroidota</taxon>
        <taxon>Cytophagia</taxon>
        <taxon>Cytophagales</taxon>
        <taxon>Flammeovirgaceae</taxon>
        <taxon>Flammeovirga</taxon>
    </lineage>
</organism>
<keyword evidence="2 9" id="KW-0808">Transferase</keyword>
<keyword evidence="4 9" id="KW-0418">Kinase</keyword>
<dbReference type="InterPro" id="IPR000577">
    <property type="entry name" value="Carb_kinase_FGGY"/>
</dbReference>
<name>A0A3Q9FQT8_9BACT</name>
<reference evidence="9 10" key="1">
    <citation type="submission" date="2018-12" db="EMBL/GenBank/DDBJ databases">
        <title>Flammeovirga pectinis sp. nov., isolated from the gut of the Korean scallop, Patinopecten yessoensis.</title>
        <authorList>
            <person name="Bae J.-W."/>
            <person name="Jeong Y.-S."/>
            <person name="Kang W."/>
        </authorList>
    </citation>
    <scope>NUCLEOTIDE SEQUENCE [LARGE SCALE GENOMIC DNA]</scope>
    <source>
        <strain evidence="9 10">L12M1</strain>
    </source>
</reference>
<comment type="similarity">
    <text evidence="1">Belongs to the FGGY kinase family.</text>
</comment>
<evidence type="ECO:0000256" key="5">
    <source>
        <dbReference type="ARBA" id="ARBA00022840"/>
    </source>
</evidence>
<evidence type="ECO:0000256" key="6">
    <source>
        <dbReference type="ARBA" id="ARBA00023277"/>
    </source>
</evidence>
<dbReference type="Pfam" id="PF00370">
    <property type="entry name" value="FGGY_N"/>
    <property type="match status" value="1"/>
</dbReference>
<feature type="domain" description="Carbohydrate kinase FGGY C-terminal" evidence="8">
    <location>
        <begin position="257"/>
        <end position="435"/>
    </location>
</feature>
<evidence type="ECO:0000313" key="10">
    <source>
        <dbReference type="Proteomes" id="UP000267268"/>
    </source>
</evidence>
<dbReference type="PANTHER" id="PTHR43095">
    <property type="entry name" value="SUGAR KINASE"/>
    <property type="match status" value="1"/>
</dbReference>
<evidence type="ECO:0000256" key="4">
    <source>
        <dbReference type="ARBA" id="ARBA00022777"/>
    </source>
</evidence>
<dbReference type="SUPFAM" id="SSF53067">
    <property type="entry name" value="Actin-like ATPase domain"/>
    <property type="match status" value="2"/>
</dbReference>
<keyword evidence="6" id="KW-0119">Carbohydrate metabolism</keyword>
<dbReference type="InterPro" id="IPR018485">
    <property type="entry name" value="FGGY_C"/>
</dbReference>
<dbReference type="OrthoDB" id="9786272at2"/>
<evidence type="ECO:0000256" key="1">
    <source>
        <dbReference type="ARBA" id="ARBA00009156"/>
    </source>
</evidence>
<protein>
    <submittedName>
        <fullName evidence="9">L-fuculokinase</fullName>
        <ecNumber evidence="9">2.7.1.51</ecNumber>
    </submittedName>
</protein>
<dbReference type="GO" id="GO:0008737">
    <property type="term" value="F:L-fuculokinase activity"/>
    <property type="evidence" value="ECO:0007669"/>
    <property type="project" value="UniProtKB-EC"/>
</dbReference>
<evidence type="ECO:0000313" key="9">
    <source>
        <dbReference type="EMBL" id="AZQ64954.1"/>
    </source>
</evidence>
<dbReference type="InterPro" id="IPR043129">
    <property type="entry name" value="ATPase_NBD"/>
</dbReference>
<dbReference type="PIRSF" id="PIRSF000538">
    <property type="entry name" value="GlpK"/>
    <property type="match status" value="1"/>
</dbReference>
<dbReference type="InterPro" id="IPR013450">
    <property type="entry name" value="Fuculokinase"/>
</dbReference>
<feature type="domain" description="Carbohydrate kinase FGGY N-terminal" evidence="7">
    <location>
        <begin position="6"/>
        <end position="249"/>
    </location>
</feature>
<dbReference type="Pfam" id="PF02782">
    <property type="entry name" value="FGGY_C"/>
    <property type="match status" value="1"/>
</dbReference>
<proteinExistence type="inferred from homology"/>
<evidence type="ECO:0000259" key="8">
    <source>
        <dbReference type="Pfam" id="PF02782"/>
    </source>
</evidence>
<dbReference type="AlphaFoldDB" id="A0A3Q9FQT8"/>
<dbReference type="InterPro" id="IPR050406">
    <property type="entry name" value="FGGY_Carb_Kinase"/>
</dbReference>
<dbReference type="EC" id="2.7.1.51" evidence="9"/>
<evidence type="ECO:0000256" key="3">
    <source>
        <dbReference type="ARBA" id="ARBA00022741"/>
    </source>
</evidence>
<dbReference type="InterPro" id="IPR018484">
    <property type="entry name" value="FGGY_N"/>
</dbReference>
<dbReference type="Proteomes" id="UP000267268">
    <property type="component" value="Chromosome 2"/>
</dbReference>
<dbReference type="KEGG" id="fll:EI427_22280"/>
<dbReference type="Gene3D" id="3.30.420.40">
    <property type="match status" value="2"/>
</dbReference>
<evidence type="ECO:0000256" key="2">
    <source>
        <dbReference type="ARBA" id="ARBA00022679"/>
    </source>
</evidence>
<dbReference type="CDD" id="cd07773">
    <property type="entry name" value="ASKHA_NBD_FGGY_FK"/>
    <property type="match status" value="1"/>
</dbReference>
<keyword evidence="3" id="KW-0547">Nucleotide-binding</keyword>
<dbReference type="GO" id="GO:0005524">
    <property type="term" value="F:ATP binding"/>
    <property type="evidence" value="ECO:0007669"/>
    <property type="project" value="UniProtKB-KW"/>
</dbReference>